<dbReference type="InterPro" id="IPR036390">
    <property type="entry name" value="WH_DNA-bd_sf"/>
</dbReference>
<proteinExistence type="predicted"/>
<evidence type="ECO:0000259" key="2">
    <source>
        <dbReference type="PROSITE" id="PS50995"/>
    </source>
</evidence>
<dbReference type="PANTHER" id="PTHR33164:SF57">
    <property type="entry name" value="MARR-FAMILY TRANSCRIPTIONAL REGULATOR"/>
    <property type="match status" value="1"/>
</dbReference>
<protein>
    <submittedName>
        <fullName evidence="3">MarR family transcriptional regulator</fullName>
    </submittedName>
</protein>
<reference evidence="3 4" key="1">
    <citation type="submission" date="2019-01" db="EMBL/GenBank/DDBJ databases">
        <title>Genome sequencing of strain DFW100M-13.</title>
        <authorList>
            <person name="Heo J."/>
            <person name="Kim S.-J."/>
            <person name="Kim J.-S."/>
            <person name="Hong S.-B."/>
            <person name="Kwon S.-W."/>
        </authorList>
    </citation>
    <scope>NUCLEOTIDE SEQUENCE [LARGE SCALE GENOMIC DNA]</scope>
    <source>
        <strain evidence="3 4">DFW100M-13</strain>
    </source>
</reference>
<evidence type="ECO:0000313" key="3">
    <source>
        <dbReference type="EMBL" id="QAY60528.1"/>
    </source>
</evidence>
<evidence type="ECO:0000256" key="1">
    <source>
        <dbReference type="SAM" id="MobiDB-lite"/>
    </source>
</evidence>
<dbReference type="SUPFAM" id="SSF46785">
    <property type="entry name" value="Winged helix' DNA-binding domain"/>
    <property type="match status" value="1"/>
</dbReference>
<dbReference type="GO" id="GO:0003700">
    <property type="term" value="F:DNA-binding transcription factor activity"/>
    <property type="evidence" value="ECO:0007669"/>
    <property type="project" value="InterPro"/>
</dbReference>
<dbReference type="InterPro" id="IPR000835">
    <property type="entry name" value="HTH_MarR-typ"/>
</dbReference>
<dbReference type="KEGG" id="mprt:ET475_11360"/>
<sequence>MTTASVSGAASHDAAPERDPRRDAVRDLEGAFSLLFTQLRHAYAQASEAVSPGMIPGTFKVFTVINQIGPVSASTLAERMTTDKGMISRSVAELEGLGLIERTPDATDGRIRLISVTPFGQERLRAIRFPFIDRLEDALSEWPMESIERLSGLLGALANNIIPQTDFRGAAPDAPR</sequence>
<feature type="domain" description="HTH marR-type" evidence="2">
    <location>
        <begin position="21"/>
        <end position="159"/>
    </location>
</feature>
<feature type="region of interest" description="Disordered" evidence="1">
    <location>
        <begin position="1"/>
        <end position="22"/>
    </location>
</feature>
<dbReference type="Proteomes" id="UP000293995">
    <property type="component" value="Chromosome"/>
</dbReference>
<dbReference type="Pfam" id="PF01047">
    <property type="entry name" value="MarR"/>
    <property type="match status" value="1"/>
</dbReference>
<dbReference type="PROSITE" id="PS50995">
    <property type="entry name" value="HTH_MARR_2"/>
    <property type="match status" value="1"/>
</dbReference>
<dbReference type="EMBL" id="CP035494">
    <property type="protein sequence ID" value="QAY60528.1"/>
    <property type="molecule type" value="Genomic_DNA"/>
</dbReference>
<dbReference type="AlphaFoldDB" id="A0A4P6ERJ0"/>
<dbReference type="PRINTS" id="PR00598">
    <property type="entry name" value="HTHMARR"/>
</dbReference>
<keyword evidence="4" id="KW-1185">Reference proteome</keyword>
<dbReference type="GO" id="GO:0006950">
    <property type="term" value="P:response to stress"/>
    <property type="evidence" value="ECO:0007669"/>
    <property type="project" value="TreeGrafter"/>
</dbReference>
<dbReference type="InterPro" id="IPR036388">
    <property type="entry name" value="WH-like_DNA-bd_sf"/>
</dbReference>
<dbReference type="Gene3D" id="1.10.10.10">
    <property type="entry name" value="Winged helix-like DNA-binding domain superfamily/Winged helix DNA-binding domain"/>
    <property type="match status" value="1"/>
</dbReference>
<dbReference type="SMART" id="SM00347">
    <property type="entry name" value="HTH_MARR"/>
    <property type="match status" value="1"/>
</dbReference>
<organism evidence="3 4">
    <name type="scientific">Microbacterium protaetiae</name>
    <dbReference type="NCBI Taxonomy" id="2509458"/>
    <lineage>
        <taxon>Bacteria</taxon>
        <taxon>Bacillati</taxon>
        <taxon>Actinomycetota</taxon>
        <taxon>Actinomycetes</taxon>
        <taxon>Micrococcales</taxon>
        <taxon>Microbacteriaceae</taxon>
        <taxon>Microbacterium</taxon>
    </lineage>
</organism>
<dbReference type="InterPro" id="IPR039422">
    <property type="entry name" value="MarR/SlyA-like"/>
</dbReference>
<dbReference type="PANTHER" id="PTHR33164">
    <property type="entry name" value="TRANSCRIPTIONAL REGULATOR, MARR FAMILY"/>
    <property type="match status" value="1"/>
</dbReference>
<gene>
    <name evidence="3" type="ORF">ET475_11360</name>
</gene>
<dbReference type="RefSeq" id="WP_129390112.1">
    <property type="nucleotide sequence ID" value="NZ_CP035494.1"/>
</dbReference>
<dbReference type="OrthoDB" id="9154853at2"/>
<accession>A0A4P6ERJ0</accession>
<name>A0A4P6ERJ0_9MICO</name>
<evidence type="ECO:0000313" key="4">
    <source>
        <dbReference type="Proteomes" id="UP000293995"/>
    </source>
</evidence>